<dbReference type="CDD" id="cd07416">
    <property type="entry name" value="MPP_PP2B"/>
    <property type="match status" value="1"/>
</dbReference>
<evidence type="ECO:0000313" key="17">
    <source>
        <dbReference type="Proteomes" id="UP001610334"/>
    </source>
</evidence>
<dbReference type="EMBL" id="JBFXLT010000083">
    <property type="protein sequence ID" value="KAL2809719.1"/>
    <property type="molecule type" value="Genomic_DNA"/>
</dbReference>
<dbReference type="EC" id="3.1.3.16" evidence="13"/>
<evidence type="ECO:0000256" key="10">
    <source>
        <dbReference type="ARBA" id="ARBA00023004"/>
    </source>
</evidence>
<dbReference type="SUPFAM" id="SSF56300">
    <property type="entry name" value="Metallo-dependent phosphatases"/>
    <property type="match status" value="1"/>
</dbReference>
<dbReference type="Pfam" id="PF00149">
    <property type="entry name" value="Metallophos"/>
    <property type="match status" value="1"/>
</dbReference>
<evidence type="ECO:0000256" key="1">
    <source>
        <dbReference type="ARBA" id="ARBA00001947"/>
    </source>
</evidence>
<protein>
    <recommendedName>
        <fullName evidence="13">Serine/threonine-protein phosphatase</fullName>
        <ecNumber evidence="13">3.1.3.16</ecNumber>
    </recommendedName>
</protein>
<evidence type="ECO:0000256" key="14">
    <source>
        <dbReference type="SAM" id="MobiDB-lite"/>
    </source>
</evidence>
<comment type="catalytic activity">
    <reaction evidence="12 13">
        <text>O-phospho-L-threonyl-[protein] + H2O = L-threonyl-[protein] + phosphate</text>
        <dbReference type="Rhea" id="RHEA:47004"/>
        <dbReference type="Rhea" id="RHEA-COMP:11060"/>
        <dbReference type="Rhea" id="RHEA-COMP:11605"/>
        <dbReference type="ChEBI" id="CHEBI:15377"/>
        <dbReference type="ChEBI" id="CHEBI:30013"/>
        <dbReference type="ChEBI" id="CHEBI:43474"/>
        <dbReference type="ChEBI" id="CHEBI:61977"/>
        <dbReference type="EC" id="3.1.3.16"/>
    </reaction>
</comment>
<dbReference type="InterPro" id="IPR041751">
    <property type="entry name" value="MPP_PP2B"/>
</dbReference>
<evidence type="ECO:0000256" key="2">
    <source>
        <dbReference type="ARBA" id="ARBA00001965"/>
    </source>
</evidence>
<organism evidence="16 17">
    <name type="scientific">Aspergillus granulosus</name>
    <dbReference type="NCBI Taxonomy" id="176169"/>
    <lineage>
        <taxon>Eukaryota</taxon>
        <taxon>Fungi</taxon>
        <taxon>Dikarya</taxon>
        <taxon>Ascomycota</taxon>
        <taxon>Pezizomycotina</taxon>
        <taxon>Eurotiomycetes</taxon>
        <taxon>Eurotiomycetidae</taxon>
        <taxon>Eurotiales</taxon>
        <taxon>Aspergillaceae</taxon>
        <taxon>Aspergillus</taxon>
        <taxon>Aspergillus subgen. Nidulantes</taxon>
    </lineage>
</organism>
<keyword evidence="17" id="KW-1185">Reference proteome</keyword>
<dbReference type="InterPro" id="IPR004843">
    <property type="entry name" value="Calcineurin-like_PHP"/>
</dbReference>
<dbReference type="PROSITE" id="PS00125">
    <property type="entry name" value="SER_THR_PHOSPHATASE"/>
    <property type="match status" value="1"/>
</dbReference>
<dbReference type="PANTHER" id="PTHR45673">
    <property type="entry name" value="SERINE/THREONINE-PROTEIN PHOSPHATASE 2B CATALYTIC SUBUNIT 1-RELATED"/>
    <property type="match status" value="1"/>
</dbReference>
<keyword evidence="7" id="KW-0862">Zinc</keyword>
<feature type="region of interest" description="Disordered" evidence="14">
    <location>
        <begin position="399"/>
        <end position="421"/>
    </location>
</feature>
<evidence type="ECO:0000256" key="7">
    <source>
        <dbReference type="ARBA" id="ARBA00022833"/>
    </source>
</evidence>
<evidence type="ECO:0000256" key="11">
    <source>
        <dbReference type="ARBA" id="ARBA00047761"/>
    </source>
</evidence>
<keyword evidence="8" id="KW-0112">Calmodulin-binding</keyword>
<comment type="cofactor">
    <cofactor evidence="1">
        <name>Zn(2+)</name>
        <dbReference type="ChEBI" id="CHEBI:29105"/>
    </cofactor>
</comment>
<dbReference type="InterPro" id="IPR029052">
    <property type="entry name" value="Metallo-depent_PP-like"/>
</dbReference>
<comment type="subunit">
    <text evidence="4">Composed of two components (A and B), the A component is the catalytic subunit and the B component confers calcium sensitivity.</text>
</comment>
<keyword evidence="10" id="KW-0408">Iron</keyword>
<comment type="cofactor">
    <cofactor evidence="2">
        <name>Fe(3+)</name>
        <dbReference type="ChEBI" id="CHEBI:29034"/>
    </cofactor>
</comment>
<dbReference type="Gene3D" id="3.60.21.10">
    <property type="match status" value="1"/>
</dbReference>
<evidence type="ECO:0000259" key="15">
    <source>
        <dbReference type="PROSITE" id="PS00125"/>
    </source>
</evidence>
<keyword evidence="6 13" id="KW-0378">Hydrolase</keyword>
<comment type="catalytic activity">
    <reaction evidence="11">
        <text>O-phospho-L-seryl-[protein] + H2O = L-seryl-[protein] + phosphate</text>
        <dbReference type="Rhea" id="RHEA:20629"/>
        <dbReference type="Rhea" id="RHEA-COMP:9863"/>
        <dbReference type="Rhea" id="RHEA-COMP:11604"/>
        <dbReference type="ChEBI" id="CHEBI:15377"/>
        <dbReference type="ChEBI" id="CHEBI:29999"/>
        <dbReference type="ChEBI" id="CHEBI:43474"/>
        <dbReference type="ChEBI" id="CHEBI:83421"/>
        <dbReference type="EC" id="3.1.3.16"/>
    </reaction>
</comment>
<sequence length="559" mass="63871">MDRNIARAVTDKKPVPEIDFTLHVMEDGTQVSTLERVVKEVQAPALTTPTDEQFWSPDDPSKPNLTFLKQHFYREGRLTEDQALWIIQAGTQILRAEPNLLEMDAPITVCGDVHGQYYDLMKLFEVGGDPAETRYLFLGDYVDRGYFSIECVLYLWALKIWYPNSLWLLRGNHECRHLTDYFTFKLECKHKYSERIYEAAIESFCALPLAAVMNKQFLCIHGGLSPELHTLEDIKSIDRFREPPTHGLMCDILWADPLEDFGQEKTGDYFIHNSVRGCSYFFSYPAACAFLEKNNLLSVIRAHEAQDAGYRMYRKTRTTGFPSVMTIFSAPNYLDVYNNKAAVLKYENNVMNIRQFNCTPHPYWLPNFMDVFTWSLPFVGEKITDMLIAILNTCSKEELEDETPTSISPAEPSPPVPMDTDSTEFKRRAIKNKILAIGRLSRVFQVLREESERVTELKTAAGGRLPAGTLMLGAEGIKQAITNFEDARKVDLQNERLPPTHDEVVRKSEEDRRIALDRAQQEADNDANLATVARRISMSAGSGRSRRNRDSASRDSREV</sequence>
<evidence type="ECO:0000256" key="3">
    <source>
        <dbReference type="ARBA" id="ARBA00009905"/>
    </source>
</evidence>
<feature type="region of interest" description="Disordered" evidence="14">
    <location>
        <begin position="535"/>
        <end position="559"/>
    </location>
</feature>
<keyword evidence="9" id="KW-0904">Protein phosphatase</keyword>
<gene>
    <name evidence="16" type="ORF">BJX63DRAFT_423584</name>
</gene>
<feature type="domain" description="Serine/threonine specific protein phosphatases" evidence="15">
    <location>
        <begin position="169"/>
        <end position="174"/>
    </location>
</feature>
<evidence type="ECO:0000256" key="9">
    <source>
        <dbReference type="ARBA" id="ARBA00022912"/>
    </source>
</evidence>
<reference evidence="16 17" key="1">
    <citation type="submission" date="2024-07" db="EMBL/GenBank/DDBJ databases">
        <title>Section-level genome sequencing and comparative genomics of Aspergillus sections Usti and Cavernicolus.</title>
        <authorList>
            <consortium name="Lawrence Berkeley National Laboratory"/>
            <person name="Nybo J.L."/>
            <person name="Vesth T.C."/>
            <person name="Theobald S."/>
            <person name="Frisvad J.C."/>
            <person name="Larsen T.O."/>
            <person name="Kjaerboelling I."/>
            <person name="Rothschild-Mancinelli K."/>
            <person name="Lyhne E.K."/>
            <person name="Kogle M.E."/>
            <person name="Barry K."/>
            <person name="Clum A."/>
            <person name="Na H."/>
            <person name="Ledsgaard L."/>
            <person name="Lin J."/>
            <person name="Lipzen A."/>
            <person name="Kuo A."/>
            <person name="Riley R."/>
            <person name="Mondo S."/>
            <person name="Labutti K."/>
            <person name="Haridas S."/>
            <person name="Pangalinan J."/>
            <person name="Salamov A.A."/>
            <person name="Simmons B.A."/>
            <person name="Magnuson J.K."/>
            <person name="Chen J."/>
            <person name="Drula E."/>
            <person name="Henrissat B."/>
            <person name="Wiebenga A."/>
            <person name="Lubbers R.J."/>
            <person name="Gomes A.C."/>
            <person name="Makela M.R."/>
            <person name="Stajich J."/>
            <person name="Grigoriev I.V."/>
            <person name="Mortensen U.H."/>
            <person name="De Vries R.P."/>
            <person name="Baker S.E."/>
            <person name="Andersen M.R."/>
        </authorList>
    </citation>
    <scope>NUCLEOTIDE SEQUENCE [LARGE SCALE GENOMIC DNA]</scope>
    <source>
        <strain evidence="16 17">CBS 588.65</strain>
    </source>
</reference>
<comment type="caution">
    <text evidence="16">The sequence shown here is derived from an EMBL/GenBank/DDBJ whole genome shotgun (WGS) entry which is preliminary data.</text>
</comment>
<proteinExistence type="inferred from homology"/>
<evidence type="ECO:0000256" key="8">
    <source>
        <dbReference type="ARBA" id="ARBA00022860"/>
    </source>
</evidence>
<feature type="compositionally biased region" description="Basic and acidic residues" evidence="14">
    <location>
        <begin position="548"/>
        <end position="559"/>
    </location>
</feature>
<evidence type="ECO:0000256" key="4">
    <source>
        <dbReference type="ARBA" id="ARBA00011112"/>
    </source>
</evidence>
<accession>A0ABR4H2R2</accession>
<dbReference type="Proteomes" id="UP001610334">
    <property type="component" value="Unassembled WGS sequence"/>
</dbReference>
<dbReference type="PRINTS" id="PR00114">
    <property type="entry name" value="STPHPHTASE"/>
</dbReference>
<name>A0ABR4H2R2_9EURO</name>
<evidence type="ECO:0000256" key="5">
    <source>
        <dbReference type="ARBA" id="ARBA00022723"/>
    </source>
</evidence>
<evidence type="ECO:0000256" key="6">
    <source>
        <dbReference type="ARBA" id="ARBA00022801"/>
    </source>
</evidence>
<comment type="similarity">
    <text evidence="3">Belongs to the PPP phosphatase family. PP-2B subfamily.</text>
</comment>
<evidence type="ECO:0000313" key="16">
    <source>
        <dbReference type="EMBL" id="KAL2809719.1"/>
    </source>
</evidence>
<dbReference type="InterPro" id="IPR006186">
    <property type="entry name" value="Ser/Thr-sp_prot-phosphatase"/>
</dbReference>
<dbReference type="SMART" id="SM00156">
    <property type="entry name" value="PP2Ac"/>
    <property type="match status" value="1"/>
</dbReference>
<keyword evidence="5" id="KW-0479">Metal-binding</keyword>
<dbReference type="InterPro" id="IPR043360">
    <property type="entry name" value="PP2B"/>
</dbReference>
<evidence type="ECO:0000256" key="13">
    <source>
        <dbReference type="RuleBase" id="RU004273"/>
    </source>
</evidence>
<evidence type="ECO:0000256" key="12">
    <source>
        <dbReference type="ARBA" id="ARBA00048336"/>
    </source>
</evidence>